<dbReference type="GO" id="GO:0003700">
    <property type="term" value="F:DNA-binding transcription factor activity"/>
    <property type="evidence" value="ECO:0007669"/>
    <property type="project" value="TreeGrafter"/>
</dbReference>
<accession>A0A6V8QK75</accession>
<evidence type="ECO:0000256" key="1">
    <source>
        <dbReference type="ARBA" id="ARBA00004123"/>
    </source>
</evidence>
<feature type="compositionally biased region" description="Low complexity" evidence="3">
    <location>
        <begin position="58"/>
        <end position="86"/>
    </location>
</feature>
<feature type="compositionally biased region" description="Low complexity" evidence="3">
    <location>
        <begin position="269"/>
        <end position="286"/>
    </location>
</feature>
<comment type="caution">
    <text evidence="4">The sequence shown here is derived from an EMBL/GenBank/DDBJ whole genome shotgun (WGS) entry which is preliminary data.</text>
</comment>
<dbReference type="GO" id="GO:0005634">
    <property type="term" value="C:nucleus"/>
    <property type="evidence" value="ECO:0007669"/>
    <property type="project" value="UniProtKB-SubCell"/>
</dbReference>
<comment type="subcellular location">
    <subcellularLocation>
        <location evidence="1">Nucleus</location>
    </subcellularLocation>
</comment>
<dbReference type="EMBL" id="BLZH01000002">
    <property type="protein sequence ID" value="GFP52880.1"/>
    <property type="molecule type" value="Genomic_DNA"/>
</dbReference>
<dbReference type="OrthoDB" id="3509362at2759"/>
<evidence type="ECO:0000313" key="5">
    <source>
        <dbReference type="Proteomes" id="UP000517252"/>
    </source>
</evidence>
<feature type="region of interest" description="Disordered" evidence="3">
    <location>
        <begin position="36"/>
        <end position="86"/>
    </location>
</feature>
<reference evidence="4 5" key="1">
    <citation type="submission" date="2020-07" db="EMBL/GenBank/DDBJ databases">
        <title>Trichoderma asperellum IC-1 whole genome shotgun sequence.</title>
        <authorList>
            <person name="Kanamasa S."/>
            <person name="Takahashi H."/>
        </authorList>
    </citation>
    <scope>NUCLEOTIDE SEQUENCE [LARGE SCALE GENOMIC DNA]</scope>
    <source>
        <strain evidence="4 5">IC-1</strain>
    </source>
</reference>
<name>A0A6V8QK75_TRIAP</name>
<keyword evidence="2" id="KW-0539">Nucleus</keyword>
<dbReference type="InterPro" id="IPR021858">
    <property type="entry name" value="Fun_TF"/>
</dbReference>
<dbReference type="GO" id="GO:0000976">
    <property type="term" value="F:transcription cis-regulatory region binding"/>
    <property type="evidence" value="ECO:0007669"/>
    <property type="project" value="TreeGrafter"/>
</dbReference>
<dbReference type="AlphaFoldDB" id="A0A6V8QK75"/>
<dbReference type="Pfam" id="PF11951">
    <property type="entry name" value="Fungal_trans_2"/>
    <property type="match status" value="1"/>
</dbReference>
<dbReference type="PANTHER" id="PTHR37534:SF49">
    <property type="entry name" value="LYSINE BIOSYNTHESIS REGULATORY PROTEIN LYS14"/>
    <property type="match status" value="1"/>
</dbReference>
<protein>
    <submittedName>
        <fullName evidence="4">Uncharacterized protein</fullName>
    </submittedName>
</protein>
<proteinExistence type="predicted"/>
<gene>
    <name evidence="4" type="ORF">TASIC1_0002006400</name>
</gene>
<evidence type="ECO:0000256" key="3">
    <source>
        <dbReference type="SAM" id="MobiDB-lite"/>
    </source>
</evidence>
<feature type="region of interest" description="Disordered" evidence="3">
    <location>
        <begin position="249"/>
        <end position="295"/>
    </location>
</feature>
<sequence>MQHLQAQKKEICQTCLRLGLECVQFDIFCPINVVTPTRDSRPTRAATDGEDQDEANHSSPSSSSSADDAGGSSDAAESSPSSSSSAALIPATTAAAWRQSELMLLDSSPLSSSSSSSSSPPLYGQQQIVFRTRGSASAMRHGPSMAGPVPSLSAFSYLSTNQYFFLQYYLERLSNVLVNANSDSNPLKSLILPRIASSNLLLDAICATASLHRSSASDADPLAYSDATRYYVRVLSAVRDLIPQVTNSTSKSLKSSSRGGMMMISDGESSPGGSKGSRNGKNSNKNSKAKKKTAAGVEDVETAEMAILASIFLCKYEIIKDGVESWRFHLKGIESLCRSLSPEQTASMANTLAYVRSFMSYHKNIARITEYAPHSTGEEFEHEPFELGKLFPVDPYMGFSQSLIILLGRVSNLLVINTRDGPHELRREIETILSLLARRSWDADRFAIPEGMGMSTIENSTTIAEAYYCAIIACIHAVLEVVAEREAATAVSPMTMTEEQFQFGSPPLQPSSQAFIDWASLHALLPVAKADALTECLAGIARVPLGAPEEAGLLPLLFIVACETSREDQAHEALLRVEALGSHIGLGNVRCASELLKQVWLRRSTQRDFHDWRGLLAQLQWDLIIT</sequence>
<dbReference type="GO" id="GO:0045944">
    <property type="term" value="P:positive regulation of transcription by RNA polymerase II"/>
    <property type="evidence" value="ECO:0007669"/>
    <property type="project" value="TreeGrafter"/>
</dbReference>
<evidence type="ECO:0000256" key="2">
    <source>
        <dbReference type="ARBA" id="ARBA00023242"/>
    </source>
</evidence>
<organism evidence="4 5">
    <name type="scientific">Trichoderma asperellum</name>
    <name type="common">Filamentous fungus</name>
    <dbReference type="NCBI Taxonomy" id="101201"/>
    <lineage>
        <taxon>Eukaryota</taxon>
        <taxon>Fungi</taxon>
        <taxon>Dikarya</taxon>
        <taxon>Ascomycota</taxon>
        <taxon>Pezizomycotina</taxon>
        <taxon>Sordariomycetes</taxon>
        <taxon>Hypocreomycetidae</taxon>
        <taxon>Hypocreales</taxon>
        <taxon>Hypocreaceae</taxon>
        <taxon>Trichoderma</taxon>
    </lineage>
</organism>
<dbReference type="PANTHER" id="PTHR37534">
    <property type="entry name" value="TRANSCRIPTIONAL ACTIVATOR PROTEIN UGA3"/>
    <property type="match status" value="1"/>
</dbReference>
<dbReference type="Proteomes" id="UP000517252">
    <property type="component" value="Unassembled WGS sequence"/>
</dbReference>
<evidence type="ECO:0000313" key="4">
    <source>
        <dbReference type="EMBL" id="GFP52880.1"/>
    </source>
</evidence>